<organism evidence="6 7">
    <name type="scientific">Zonotrichia albicollis</name>
    <name type="common">White-throated sparrow</name>
    <name type="synonym">Fringilla albicollis</name>
    <dbReference type="NCBI Taxonomy" id="44394"/>
    <lineage>
        <taxon>Eukaryota</taxon>
        <taxon>Metazoa</taxon>
        <taxon>Chordata</taxon>
        <taxon>Craniata</taxon>
        <taxon>Vertebrata</taxon>
        <taxon>Euteleostomi</taxon>
        <taxon>Archelosauria</taxon>
        <taxon>Archosauria</taxon>
        <taxon>Dinosauria</taxon>
        <taxon>Saurischia</taxon>
        <taxon>Theropoda</taxon>
        <taxon>Coelurosauria</taxon>
        <taxon>Aves</taxon>
        <taxon>Neognathae</taxon>
        <taxon>Neoaves</taxon>
        <taxon>Telluraves</taxon>
        <taxon>Australaves</taxon>
        <taxon>Passeriformes</taxon>
        <taxon>Passerellidae</taxon>
        <taxon>Zonotrichia</taxon>
    </lineage>
</organism>
<evidence type="ECO:0000256" key="2">
    <source>
        <dbReference type="ARBA" id="ARBA00022980"/>
    </source>
</evidence>
<dbReference type="GO" id="GO:0006412">
    <property type="term" value="P:translation"/>
    <property type="evidence" value="ECO:0007669"/>
    <property type="project" value="InterPro"/>
</dbReference>
<evidence type="ECO:0000256" key="4">
    <source>
        <dbReference type="ARBA" id="ARBA00035278"/>
    </source>
</evidence>
<evidence type="ECO:0000313" key="7">
    <source>
        <dbReference type="Proteomes" id="UP000694413"/>
    </source>
</evidence>
<dbReference type="SMART" id="SM01405">
    <property type="entry name" value="Ribosomal_S6e"/>
    <property type="match status" value="1"/>
</dbReference>
<dbReference type="GO" id="GO:0005840">
    <property type="term" value="C:ribosome"/>
    <property type="evidence" value="ECO:0007669"/>
    <property type="project" value="UniProtKB-KW"/>
</dbReference>
<keyword evidence="7" id="KW-1185">Reference proteome</keyword>
<comment type="similarity">
    <text evidence="1">Belongs to the eukaryotic ribosomal protein eS6 family.</text>
</comment>
<reference evidence="6" key="1">
    <citation type="submission" date="2025-08" db="UniProtKB">
        <authorList>
            <consortium name="Ensembl"/>
        </authorList>
    </citation>
    <scope>IDENTIFICATION</scope>
</reference>
<proteinExistence type="inferred from homology"/>
<reference evidence="6" key="2">
    <citation type="submission" date="2025-09" db="UniProtKB">
        <authorList>
            <consortium name="Ensembl"/>
        </authorList>
    </citation>
    <scope>IDENTIFICATION</scope>
</reference>
<dbReference type="Proteomes" id="UP000694413">
    <property type="component" value="Unassembled WGS sequence"/>
</dbReference>
<protein>
    <recommendedName>
        <fullName evidence="4">Small ribosomal subunit protein eS6</fullName>
    </recommendedName>
    <alternativeName>
        <fullName evidence="5">40S ribosomal protein S6</fullName>
    </alternativeName>
</protein>
<name>A0A8D2MM70_ZONAL</name>
<dbReference type="InterPro" id="IPR001377">
    <property type="entry name" value="Ribosomal_eS6"/>
</dbReference>
<evidence type="ECO:0000256" key="5">
    <source>
        <dbReference type="ARBA" id="ARBA00035403"/>
    </source>
</evidence>
<sequence>MKLNISFPATGCQKTFYGKKMATEVVGDSLSEENKCPRSHSDSFGEEWEGYVIWISGGNDKGFSRCPASQMCLSSAQQGAFLLSAQRNWREKAQIHL</sequence>
<evidence type="ECO:0000256" key="1">
    <source>
        <dbReference type="ARBA" id="ARBA00009312"/>
    </source>
</evidence>
<dbReference type="Pfam" id="PF01092">
    <property type="entry name" value="Ribosomal_S6e"/>
    <property type="match status" value="1"/>
</dbReference>
<dbReference type="GO" id="GO:1990904">
    <property type="term" value="C:ribonucleoprotein complex"/>
    <property type="evidence" value="ECO:0007669"/>
    <property type="project" value="UniProtKB-KW"/>
</dbReference>
<dbReference type="GO" id="GO:0003735">
    <property type="term" value="F:structural constituent of ribosome"/>
    <property type="evidence" value="ECO:0007669"/>
    <property type="project" value="InterPro"/>
</dbReference>
<evidence type="ECO:0000256" key="3">
    <source>
        <dbReference type="ARBA" id="ARBA00023274"/>
    </source>
</evidence>
<keyword evidence="2" id="KW-0689">Ribosomal protein</keyword>
<dbReference type="AlphaFoldDB" id="A0A8D2MM70"/>
<keyword evidence="3" id="KW-0687">Ribonucleoprotein</keyword>
<accession>A0A8D2MM70</accession>
<dbReference type="Ensembl" id="ENSZALT00000013419.1">
    <property type="protein sequence ID" value="ENSZALP00000009633.1"/>
    <property type="gene ID" value="ENSZALG00000008252.1"/>
</dbReference>
<evidence type="ECO:0000313" key="6">
    <source>
        <dbReference type="Ensembl" id="ENSZALP00000009633.1"/>
    </source>
</evidence>